<dbReference type="Pfam" id="PF01590">
    <property type="entry name" value="GAF"/>
    <property type="match status" value="1"/>
</dbReference>
<comment type="caution">
    <text evidence="6">The sequence shown here is derived from an EMBL/GenBank/DDBJ whole genome shotgun (WGS) entry which is preliminary data.</text>
</comment>
<comment type="cofactor">
    <cofactor evidence="1">
        <name>Mg(2+)</name>
        <dbReference type="ChEBI" id="CHEBI:18420"/>
    </cofactor>
</comment>
<dbReference type="SUPFAM" id="SSF55073">
    <property type="entry name" value="Nucleotide cyclase"/>
    <property type="match status" value="1"/>
</dbReference>
<dbReference type="OrthoDB" id="9813903at2"/>
<dbReference type="InterPro" id="IPR029016">
    <property type="entry name" value="GAF-like_dom_sf"/>
</dbReference>
<dbReference type="PANTHER" id="PTHR45138">
    <property type="entry name" value="REGULATORY COMPONENTS OF SENSORY TRANSDUCTION SYSTEM"/>
    <property type="match status" value="1"/>
</dbReference>
<evidence type="ECO:0000256" key="4">
    <source>
        <dbReference type="SAM" id="Coils"/>
    </source>
</evidence>
<dbReference type="InterPro" id="IPR043128">
    <property type="entry name" value="Rev_trsase/Diguanyl_cyclase"/>
</dbReference>
<dbReference type="Pfam" id="PF00990">
    <property type="entry name" value="GGDEF"/>
    <property type="match status" value="1"/>
</dbReference>
<evidence type="ECO:0000256" key="1">
    <source>
        <dbReference type="ARBA" id="ARBA00001946"/>
    </source>
</evidence>
<feature type="coiled-coil region" evidence="4">
    <location>
        <begin position="184"/>
        <end position="211"/>
    </location>
</feature>
<dbReference type="InterPro" id="IPR050469">
    <property type="entry name" value="Diguanylate_Cyclase"/>
</dbReference>
<dbReference type="Gene3D" id="3.30.70.270">
    <property type="match status" value="1"/>
</dbReference>
<dbReference type="FunFam" id="3.30.70.270:FF:000001">
    <property type="entry name" value="Diguanylate cyclase domain protein"/>
    <property type="match status" value="1"/>
</dbReference>
<dbReference type="AlphaFoldDB" id="A0A432XZE1"/>
<protein>
    <recommendedName>
        <fullName evidence="2">diguanylate cyclase</fullName>
        <ecNumber evidence="2">2.7.7.65</ecNumber>
    </recommendedName>
</protein>
<comment type="catalytic activity">
    <reaction evidence="3">
        <text>2 GTP = 3',3'-c-di-GMP + 2 diphosphate</text>
        <dbReference type="Rhea" id="RHEA:24898"/>
        <dbReference type="ChEBI" id="CHEBI:33019"/>
        <dbReference type="ChEBI" id="CHEBI:37565"/>
        <dbReference type="ChEBI" id="CHEBI:58805"/>
        <dbReference type="EC" id="2.7.7.65"/>
    </reaction>
</comment>
<dbReference type="InterPro" id="IPR029787">
    <property type="entry name" value="Nucleotide_cyclase"/>
</dbReference>
<organism evidence="6 7">
    <name type="scientific">Pseudidiomarina halophila</name>
    <dbReference type="NCBI Taxonomy" id="1449799"/>
    <lineage>
        <taxon>Bacteria</taxon>
        <taxon>Pseudomonadati</taxon>
        <taxon>Pseudomonadota</taxon>
        <taxon>Gammaproteobacteria</taxon>
        <taxon>Alteromonadales</taxon>
        <taxon>Idiomarinaceae</taxon>
        <taxon>Pseudidiomarina</taxon>
    </lineage>
</organism>
<dbReference type="SMART" id="SM00065">
    <property type="entry name" value="GAF"/>
    <property type="match status" value="1"/>
</dbReference>
<feature type="domain" description="GGDEF" evidence="5">
    <location>
        <begin position="239"/>
        <end position="369"/>
    </location>
</feature>
<evidence type="ECO:0000256" key="2">
    <source>
        <dbReference type="ARBA" id="ARBA00012528"/>
    </source>
</evidence>
<name>A0A432XZE1_9GAMM</name>
<accession>A0A432XZE1</accession>
<dbReference type="RefSeq" id="WP_126761151.1">
    <property type="nucleotide sequence ID" value="NZ_JBHLTZ010000004.1"/>
</dbReference>
<gene>
    <name evidence="6" type="ORF">CWI69_01225</name>
</gene>
<dbReference type="InterPro" id="IPR003018">
    <property type="entry name" value="GAF"/>
</dbReference>
<evidence type="ECO:0000256" key="3">
    <source>
        <dbReference type="ARBA" id="ARBA00034247"/>
    </source>
</evidence>
<dbReference type="EMBL" id="PIPW01000001">
    <property type="protein sequence ID" value="RUO54080.1"/>
    <property type="molecule type" value="Genomic_DNA"/>
</dbReference>
<dbReference type="InterPro" id="IPR000160">
    <property type="entry name" value="GGDEF_dom"/>
</dbReference>
<dbReference type="PROSITE" id="PS50887">
    <property type="entry name" value="GGDEF"/>
    <property type="match status" value="1"/>
</dbReference>
<keyword evidence="4" id="KW-0175">Coiled coil</keyword>
<proteinExistence type="predicted"/>
<evidence type="ECO:0000313" key="7">
    <source>
        <dbReference type="Proteomes" id="UP000287198"/>
    </source>
</evidence>
<dbReference type="CDD" id="cd01949">
    <property type="entry name" value="GGDEF"/>
    <property type="match status" value="1"/>
</dbReference>
<dbReference type="NCBIfam" id="TIGR00254">
    <property type="entry name" value="GGDEF"/>
    <property type="match status" value="1"/>
</dbReference>
<dbReference type="GO" id="GO:0052621">
    <property type="term" value="F:diguanylate cyclase activity"/>
    <property type="evidence" value="ECO:0007669"/>
    <property type="project" value="UniProtKB-EC"/>
</dbReference>
<dbReference type="PANTHER" id="PTHR45138:SF9">
    <property type="entry name" value="DIGUANYLATE CYCLASE DGCM-RELATED"/>
    <property type="match status" value="1"/>
</dbReference>
<sequence length="376" mass="42196">MAQNSENSSAPAHPPSSEAFAYLISELSTHLINAAPDEAEVHIERALAALGSNDRKDRCYVFLFDDDYKHMSNTHEWVNRGISAHKDELQNVPVEAMPWFFTSMRADGHVVVPSADQLPEVAGGFKDELLREHIQSMMAVGMYLEGRLIGFVGCDLVKRSCNWTEQDVRQMQLVADMITNTLARHRAESKLHQVQCELRAANERLAQLANEDGLTGLLNRRGLDVALDYELRRMQRKQQQLSVLMVDIDHFKALNDSRGHLAGDAALQRVADELKNAFKRSGEVVTRFGGDEFLIICPTMNEEEAEQRAAALVETIGNGKGHAQITISVGVVSFIPSPDTTQDEVMRRVDRAVYEAKHRGRNCYVLLPYNELQAKR</sequence>
<dbReference type="Gene3D" id="3.30.450.40">
    <property type="match status" value="1"/>
</dbReference>
<evidence type="ECO:0000259" key="5">
    <source>
        <dbReference type="PROSITE" id="PS50887"/>
    </source>
</evidence>
<keyword evidence="7" id="KW-1185">Reference proteome</keyword>
<dbReference type="SMART" id="SM00267">
    <property type="entry name" value="GGDEF"/>
    <property type="match status" value="1"/>
</dbReference>
<reference evidence="7" key="1">
    <citation type="journal article" date="2018" name="Front. Microbiol.">
        <title>Genome-Based Analysis Reveals the Taxonomy and Diversity of the Family Idiomarinaceae.</title>
        <authorList>
            <person name="Liu Y."/>
            <person name="Lai Q."/>
            <person name="Shao Z."/>
        </authorList>
    </citation>
    <scope>NUCLEOTIDE SEQUENCE [LARGE SCALE GENOMIC DNA]</scope>
    <source>
        <strain evidence="7">BH195</strain>
    </source>
</reference>
<dbReference type="EC" id="2.7.7.65" evidence="2"/>
<dbReference type="SUPFAM" id="SSF55781">
    <property type="entry name" value="GAF domain-like"/>
    <property type="match status" value="1"/>
</dbReference>
<dbReference type="Proteomes" id="UP000287198">
    <property type="component" value="Unassembled WGS sequence"/>
</dbReference>
<evidence type="ECO:0000313" key="6">
    <source>
        <dbReference type="EMBL" id="RUO54080.1"/>
    </source>
</evidence>